<reference evidence="1 2" key="1">
    <citation type="journal article" date="2018" name="Front. Plant Sci.">
        <title>Red Clover (Trifolium pratense) and Zigzag Clover (T. medium) - A Picture of Genomic Similarities and Differences.</title>
        <authorList>
            <person name="Dluhosova J."/>
            <person name="Istvanek J."/>
            <person name="Nedelnik J."/>
            <person name="Repkova J."/>
        </authorList>
    </citation>
    <scope>NUCLEOTIDE SEQUENCE [LARGE SCALE GENOMIC DNA]</scope>
    <source>
        <strain evidence="2">cv. 10/8</strain>
        <tissue evidence="1">Leaf</tissue>
    </source>
</reference>
<organism evidence="1 2">
    <name type="scientific">Trifolium medium</name>
    <dbReference type="NCBI Taxonomy" id="97028"/>
    <lineage>
        <taxon>Eukaryota</taxon>
        <taxon>Viridiplantae</taxon>
        <taxon>Streptophyta</taxon>
        <taxon>Embryophyta</taxon>
        <taxon>Tracheophyta</taxon>
        <taxon>Spermatophyta</taxon>
        <taxon>Magnoliopsida</taxon>
        <taxon>eudicotyledons</taxon>
        <taxon>Gunneridae</taxon>
        <taxon>Pentapetalae</taxon>
        <taxon>rosids</taxon>
        <taxon>fabids</taxon>
        <taxon>Fabales</taxon>
        <taxon>Fabaceae</taxon>
        <taxon>Papilionoideae</taxon>
        <taxon>50 kb inversion clade</taxon>
        <taxon>NPAAA clade</taxon>
        <taxon>Hologalegina</taxon>
        <taxon>IRL clade</taxon>
        <taxon>Trifolieae</taxon>
        <taxon>Trifolium</taxon>
    </lineage>
</organism>
<name>A0A392PLL8_9FABA</name>
<proteinExistence type="predicted"/>
<accession>A0A392PLL8</accession>
<comment type="caution">
    <text evidence="1">The sequence shown here is derived from an EMBL/GenBank/DDBJ whole genome shotgun (WGS) entry which is preliminary data.</text>
</comment>
<keyword evidence="2" id="KW-1185">Reference proteome</keyword>
<evidence type="ECO:0000313" key="1">
    <source>
        <dbReference type="EMBL" id="MCI12662.1"/>
    </source>
</evidence>
<dbReference type="Proteomes" id="UP000265520">
    <property type="component" value="Unassembled WGS sequence"/>
</dbReference>
<protein>
    <submittedName>
        <fullName evidence="1">Uncharacterized protein</fullName>
    </submittedName>
</protein>
<sequence length="65" mass="7900">TGKGWRRLEGGTWWWKVRQRRSEEEWGVERGRKEGWVEGWWMEECGKCTPVIIITTSIITLMNWF</sequence>
<feature type="non-terminal residue" evidence="1">
    <location>
        <position position="1"/>
    </location>
</feature>
<dbReference type="AlphaFoldDB" id="A0A392PLL8"/>
<evidence type="ECO:0000313" key="2">
    <source>
        <dbReference type="Proteomes" id="UP000265520"/>
    </source>
</evidence>
<dbReference type="EMBL" id="LXQA010085076">
    <property type="protein sequence ID" value="MCI12662.1"/>
    <property type="molecule type" value="Genomic_DNA"/>
</dbReference>